<evidence type="ECO:0000313" key="2">
    <source>
        <dbReference type="EMBL" id="PJE35637.1"/>
    </source>
</evidence>
<evidence type="ECO:0000259" key="1">
    <source>
        <dbReference type="Pfam" id="PF03886"/>
    </source>
</evidence>
<evidence type="ECO:0000313" key="3">
    <source>
        <dbReference type="Proteomes" id="UP000231553"/>
    </source>
</evidence>
<dbReference type="OrthoDB" id="7858211at2"/>
<sequence>MLIPFVALAGCGGQDARYLLDSPMPQRQSRVPLSTIEVREVTLPAYASATEIMVQDPDGALRPVPRSAWADDPVRALTLALARNLDAASSATAMGEPWPLEQPADVRIDVRIEHIVAQSDGQFRLAGQYSVASPDFVVRESINRFDILQPLADTTPASVAAASGAAVLALADLIVARLRR</sequence>
<gene>
    <name evidence="2" type="ORF">CVM52_16190</name>
</gene>
<dbReference type="EMBL" id="PGTB01000080">
    <property type="protein sequence ID" value="PJE35637.1"/>
    <property type="molecule type" value="Genomic_DNA"/>
</dbReference>
<accession>A0A2M8IYN1</accession>
<dbReference type="Gene3D" id="3.40.50.10610">
    <property type="entry name" value="ABC-type transport auxiliary lipoprotein component"/>
    <property type="match status" value="1"/>
</dbReference>
<dbReference type="Proteomes" id="UP000231553">
    <property type="component" value="Unassembled WGS sequence"/>
</dbReference>
<protein>
    <recommendedName>
        <fullName evidence="1">ABC-type transport auxiliary lipoprotein component domain-containing protein</fullName>
    </recommendedName>
</protein>
<keyword evidence="3" id="KW-1185">Reference proteome</keyword>
<feature type="domain" description="ABC-type transport auxiliary lipoprotein component" evidence="1">
    <location>
        <begin position="18"/>
        <end position="174"/>
    </location>
</feature>
<name>A0A2M8IYN1_9RHOB</name>
<proteinExistence type="predicted"/>
<dbReference type="AlphaFoldDB" id="A0A2M8IYN1"/>
<organism evidence="2 3">
    <name type="scientific">Pseudooceanicola lipolyticus</name>
    <dbReference type="NCBI Taxonomy" id="2029104"/>
    <lineage>
        <taxon>Bacteria</taxon>
        <taxon>Pseudomonadati</taxon>
        <taxon>Pseudomonadota</taxon>
        <taxon>Alphaproteobacteria</taxon>
        <taxon>Rhodobacterales</taxon>
        <taxon>Paracoccaceae</taxon>
        <taxon>Pseudooceanicola</taxon>
    </lineage>
</organism>
<comment type="caution">
    <text evidence="2">The sequence shown here is derived from an EMBL/GenBank/DDBJ whole genome shotgun (WGS) entry which is preliminary data.</text>
</comment>
<reference evidence="2 3" key="1">
    <citation type="journal article" date="2018" name="Int. J. Syst. Evol. Microbiol.">
        <title>Pseudooceanicola lipolyticus sp. nov., a marine alphaproteobacterium, reclassification of Oceanicola flagellatus as Pseudooceanicola flagellatus comb. nov. and emended description of the genus Pseudooceanicola.</title>
        <authorList>
            <person name="Huang M.-M."/>
            <person name="Guo L.-L."/>
            <person name="Wu Y.-H."/>
            <person name="Lai Q.-L."/>
            <person name="Shao Z.-Z."/>
            <person name="Wang C.-S."/>
            <person name="Wu M."/>
            <person name="Xu X.-W."/>
        </authorList>
    </citation>
    <scope>NUCLEOTIDE SEQUENCE [LARGE SCALE GENOMIC DNA]</scope>
    <source>
        <strain evidence="2 3">157</strain>
    </source>
</reference>
<dbReference type="SUPFAM" id="SSF159594">
    <property type="entry name" value="XCC0632-like"/>
    <property type="match status" value="1"/>
</dbReference>
<dbReference type="Pfam" id="PF03886">
    <property type="entry name" value="ABC_trans_aux"/>
    <property type="match status" value="1"/>
</dbReference>
<dbReference type="InterPro" id="IPR005586">
    <property type="entry name" value="ABC_trans_aux"/>
</dbReference>